<gene>
    <name evidence="3" type="ordered locus">Turpa_1273</name>
</gene>
<dbReference type="PATRIC" id="fig|869212.3.peg.1262"/>
<dbReference type="AlphaFoldDB" id="I4B3R4"/>
<dbReference type="KEGG" id="tpx:Turpa_1273"/>
<dbReference type="EMBL" id="CP002959">
    <property type="protein sequence ID" value="AFM11921.1"/>
    <property type="molecule type" value="Genomic_DNA"/>
</dbReference>
<dbReference type="HOGENOM" id="CLU_059326_2_1_12"/>
<proteinExistence type="inferred from homology"/>
<dbReference type="PRINTS" id="PR01805">
    <property type="entry name" value="VACJLIPOPROT"/>
</dbReference>
<evidence type="ECO:0000313" key="3">
    <source>
        <dbReference type="EMBL" id="AFM11921.1"/>
    </source>
</evidence>
<evidence type="ECO:0000256" key="1">
    <source>
        <dbReference type="ARBA" id="ARBA00010634"/>
    </source>
</evidence>
<keyword evidence="2" id="KW-0732">Signal</keyword>
<sequence length="265" mass="29616">MRLHFIVLLLFSVWCVQCSSSQQKASPLEKSPSVANVAALGEQSDDDADSEPELVVHDPYEGYNRKIHAFNDFFFHYGIYPLASGWNFITPRFLRVGLDNFITWAYTPGRLINNLLQAKLARAGKETLSFAINGTMGGLGVYNASREIFALDQTVEDSDQTLGKWGISEGAYIVWPFIGPRTVRGTFGFAGDLMLQPQAVIVPVYIQPENIWVQGAIIATTYSVRAVNQTSLDPDAYDNLMKDSIDPYAFLRDIYLQNTRKNVAD</sequence>
<comment type="similarity">
    <text evidence="1">Belongs to the MlaA family.</text>
</comment>
<accession>I4B3R4</accession>
<dbReference type="GO" id="GO:0016020">
    <property type="term" value="C:membrane"/>
    <property type="evidence" value="ECO:0007669"/>
    <property type="project" value="InterPro"/>
</dbReference>
<name>I4B3R4_TURPD</name>
<dbReference type="PANTHER" id="PTHR30035">
    <property type="entry name" value="LIPOPROTEIN VACJ-RELATED"/>
    <property type="match status" value="1"/>
</dbReference>
<evidence type="ECO:0000313" key="4">
    <source>
        <dbReference type="Proteomes" id="UP000006048"/>
    </source>
</evidence>
<keyword evidence="4" id="KW-1185">Reference proteome</keyword>
<keyword evidence="3" id="KW-0449">Lipoprotein</keyword>
<reference evidence="3 4" key="1">
    <citation type="submission" date="2012-06" db="EMBL/GenBank/DDBJ databases">
        <title>The complete chromosome of genome of Turneriella parva DSM 21527.</title>
        <authorList>
            <consortium name="US DOE Joint Genome Institute (JGI-PGF)"/>
            <person name="Lucas S."/>
            <person name="Han J."/>
            <person name="Lapidus A."/>
            <person name="Bruce D."/>
            <person name="Goodwin L."/>
            <person name="Pitluck S."/>
            <person name="Peters L."/>
            <person name="Kyrpides N."/>
            <person name="Mavromatis K."/>
            <person name="Ivanova N."/>
            <person name="Mikhailova N."/>
            <person name="Chertkov O."/>
            <person name="Detter J.C."/>
            <person name="Tapia R."/>
            <person name="Han C."/>
            <person name="Land M."/>
            <person name="Hauser L."/>
            <person name="Markowitz V."/>
            <person name="Cheng J.-F."/>
            <person name="Hugenholtz P."/>
            <person name="Woyke T."/>
            <person name="Wu D."/>
            <person name="Gronow S."/>
            <person name="Wellnitz S."/>
            <person name="Brambilla E."/>
            <person name="Klenk H.-P."/>
            <person name="Eisen J.A."/>
        </authorList>
    </citation>
    <scope>NUCLEOTIDE SEQUENCE [LARGE SCALE GENOMIC DNA]</scope>
    <source>
        <strain evidence="4">ATCC BAA-1111 / DSM 21527 / NCTC 11395 / H</strain>
    </source>
</reference>
<dbReference type="GO" id="GO:0120010">
    <property type="term" value="P:intermembrane phospholipid transfer"/>
    <property type="evidence" value="ECO:0007669"/>
    <property type="project" value="TreeGrafter"/>
</dbReference>
<dbReference type="RefSeq" id="WP_014802437.1">
    <property type="nucleotide sequence ID" value="NC_018020.1"/>
</dbReference>
<evidence type="ECO:0000256" key="2">
    <source>
        <dbReference type="ARBA" id="ARBA00022729"/>
    </source>
</evidence>
<dbReference type="OrthoDB" id="9785326at2"/>
<protein>
    <submittedName>
        <fullName evidence="3">VacJ family lipoprotein</fullName>
    </submittedName>
</protein>
<dbReference type="InterPro" id="IPR007428">
    <property type="entry name" value="MlaA"/>
</dbReference>
<dbReference type="Pfam" id="PF04333">
    <property type="entry name" value="MlaA"/>
    <property type="match status" value="1"/>
</dbReference>
<organism evidence="3 4">
    <name type="scientific">Turneriella parva (strain ATCC BAA-1111 / DSM 21527 / NCTC 11395 / H)</name>
    <name type="common">Leptospira parva</name>
    <dbReference type="NCBI Taxonomy" id="869212"/>
    <lineage>
        <taxon>Bacteria</taxon>
        <taxon>Pseudomonadati</taxon>
        <taxon>Spirochaetota</taxon>
        <taxon>Spirochaetia</taxon>
        <taxon>Leptospirales</taxon>
        <taxon>Leptospiraceae</taxon>
        <taxon>Turneriella</taxon>
    </lineage>
</organism>
<dbReference type="Proteomes" id="UP000006048">
    <property type="component" value="Chromosome"/>
</dbReference>
<dbReference type="PANTHER" id="PTHR30035:SF3">
    <property type="entry name" value="INTERMEMBRANE PHOSPHOLIPID TRANSPORT SYSTEM LIPOPROTEIN MLAA"/>
    <property type="match status" value="1"/>
</dbReference>
<dbReference type="STRING" id="869212.Turpa_1273"/>